<dbReference type="EMBL" id="CP134879">
    <property type="protein sequence ID" value="WNM24378.1"/>
    <property type="molecule type" value="Genomic_DNA"/>
</dbReference>
<dbReference type="Proteomes" id="UP001304125">
    <property type="component" value="Chromosome"/>
</dbReference>
<feature type="transmembrane region" description="Helical" evidence="1">
    <location>
        <begin position="255"/>
        <end position="274"/>
    </location>
</feature>
<feature type="transmembrane region" description="Helical" evidence="1">
    <location>
        <begin position="135"/>
        <end position="154"/>
    </location>
</feature>
<feature type="transmembrane region" description="Helical" evidence="1">
    <location>
        <begin position="42"/>
        <end position="65"/>
    </location>
</feature>
<proteinExistence type="predicted"/>
<evidence type="ECO:0000256" key="1">
    <source>
        <dbReference type="SAM" id="Phobius"/>
    </source>
</evidence>
<evidence type="ECO:0000259" key="2">
    <source>
        <dbReference type="Pfam" id="PF02517"/>
    </source>
</evidence>
<accession>A0AA96F5V0</accession>
<dbReference type="Proteomes" id="UP001303408">
    <property type="component" value="Chromosome"/>
</dbReference>
<dbReference type="EC" id="3.4.-.-" evidence="4"/>
<reference evidence="4 5" key="1">
    <citation type="submission" date="2023-09" db="EMBL/GenBank/DDBJ databases">
        <title>Demequina sp. a novel bacteria isolated from Capsicum annuum.</title>
        <authorList>
            <person name="Humaira Z."/>
            <person name="Lee J."/>
            <person name="Cho D."/>
        </authorList>
    </citation>
    <scope>NUCLEOTIDE SEQUENCE</scope>
    <source>
        <strain evidence="3 5">OYTSA14</strain>
        <strain evidence="4">PMTSA13</strain>
    </source>
</reference>
<feature type="transmembrane region" description="Helical" evidence="1">
    <location>
        <begin position="85"/>
        <end position="111"/>
    </location>
</feature>
<dbReference type="GO" id="GO:0004175">
    <property type="term" value="F:endopeptidase activity"/>
    <property type="evidence" value="ECO:0007669"/>
    <property type="project" value="UniProtKB-ARBA"/>
</dbReference>
<dbReference type="KEGG" id="dcp:RN607_13495"/>
<name>A0AA96FF08_9MICO</name>
<dbReference type="EMBL" id="CP134880">
    <property type="protein sequence ID" value="WNM27200.1"/>
    <property type="molecule type" value="Genomic_DNA"/>
</dbReference>
<dbReference type="InterPro" id="IPR003675">
    <property type="entry name" value="Rce1/LyrA-like_dom"/>
</dbReference>
<organism evidence="4">
    <name type="scientific">Demequina capsici</name>
    <dbReference type="NCBI Taxonomy" id="3075620"/>
    <lineage>
        <taxon>Bacteria</taxon>
        <taxon>Bacillati</taxon>
        <taxon>Actinomycetota</taxon>
        <taxon>Actinomycetes</taxon>
        <taxon>Micrococcales</taxon>
        <taxon>Demequinaceae</taxon>
        <taxon>Demequina</taxon>
    </lineage>
</organism>
<protein>
    <submittedName>
        <fullName evidence="4">CPBP family intramembrane glutamic endopeptidase</fullName>
        <ecNumber evidence="4">3.4.-.-</ecNumber>
    </submittedName>
</protein>
<dbReference type="Pfam" id="PF02517">
    <property type="entry name" value="Rce1-like"/>
    <property type="match status" value="1"/>
</dbReference>
<keyword evidence="5" id="KW-1185">Reference proteome</keyword>
<gene>
    <name evidence="3" type="ORF">RN606_13590</name>
    <name evidence="4" type="ORF">RN607_13495</name>
</gene>
<evidence type="ECO:0000313" key="4">
    <source>
        <dbReference type="EMBL" id="WNM27200.1"/>
    </source>
</evidence>
<keyword evidence="1" id="KW-0472">Membrane</keyword>
<dbReference type="GO" id="GO:0080120">
    <property type="term" value="P:CAAX-box protein maturation"/>
    <property type="evidence" value="ECO:0007669"/>
    <property type="project" value="UniProtKB-ARBA"/>
</dbReference>
<evidence type="ECO:0000313" key="5">
    <source>
        <dbReference type="Proteomes" id="UP001304125"/>
    </source>
</evidence>
<accession>A0AA96FF08</accession>
<keyword evidence="1" id="KW-0812">Transmembrane</keyword>
<keyword evidence="1" id="KW-1133">Transmembrane helix</keyword>
<feature type="domain" description="CAAX prenyl protease 2/Lysostaphin resistance protein A-like" evidence="2">
    <location>
        <begin position="174"/>
        <end position="266"/>
    </location>
</feature>
<feature type="transmembrane region" description="Helical" evidence="1">
    <location>
        <begin position="230"/>
        <end position="248"/>
    </location>
</feature>
<sequence>MNDATEVEARAVAPLDATPPTERASLPEPAEGPSPRRLRWEIAIVLGLSLGQSAAFAIVQFIQYYVKRIDIGSTTSTLNTSRSTIAWIDLISQVLVIGFRLMPVLLVLYLLSDRGRSAWRTLGLTGPWSKVRGDAGWMFAIAAAIGLPGLGLYLGSRALGLTVSVDTSGLPSEWWAATILLLSAASIGILEETIAVGYLVTRLRELRWGAPAAIVASALLRGSYHLYQGWPMALGNVAMGLVFAYVFVRRGRLGPLIAAHLLIDAVAFIGPTVAPESWLAALGLQ</sequence>
<evidence type="ECO:0000313" key="3">
    <source>
        <dbReference type="EMBL" id="WNM24378.1"/>
    </source>
</evidence>
<dbReference type="AlphaFoldDB" id="A0AA96FF08"/>
<keyword evidence="4" id="KW-0378">Hydrolase</keyword>
<dbReference type="RefSeq" id="WP_313498027.1">
    <property type="nucleotide sequence ID" value="NZ_CP134879.1"/>
</dbReference>